<dbReference type="NCBIfam" id="TIGR01845">
    <property type="entry name" value="outer_NodT"/>
    <property type="match status" value="1"/>
</dbReference>
<dbReference type="Gene3D" id="1.20.1600.10">
    <property type="entry name" value="Outer membrane efflux proteins (OEP)"/>
    <property type="match status" value="1"/>
</dbReference>
<dbReference type="KEGG" id="als:DJ013_20250"/>
<dbReference type="InterPro" id="IPR003423">
    <property type="entry name" value="OMP_efflux"/>
</dbReference>
<dbReference type="GO" id="GO:0005886">
    <property type="term" value="C:plasma membrane"/>
    <property type="evidence" value="ECO:0007669"/>
    <property type="project" value="UniProtKB-SubCell"/>
</dbReference>
<keyword evidence="2" id="KW-1134">Transmembrane beta strand</keyword>
<dbReference type="PROSITE" id="PS51257">
    <property type="entry name" value="PROKAR_LIPOPROTEIN"/>
    <property type="match status" value="1"/>
</dbReference>
<keyword evidence="2" id="KW-0472">Membrane</keyword>
<gene>
    <name evidence="3" type="ORF">DJ013_20250</name>
</gene>
<dbReference type="Pfam" id="PF02321">
    <property type="entry name" value="OEP"/>
    <property type="match status" value="2"/>
</dbReference>
<dbReference type="PANTHER" id="PTHR30203">
    <property type="entry name" value="OUTER MEMBRANE CATION EFFLUX PROTEIN"/>
    <property type="match status" value="1"/>
</dbReference>
<accession>A0A2Z4GH23</accession>
<keyword evidence="4" id="KW-1185">Reference proteome</keyword>
<dbReference type="EMBL" id="CP029480">
    <property type="protein sequence ID" value="AWW00378.1"/>
    <property type="molecule type" value="Genomic_DNA"/>
</dbReference>
<evidence type="ECO:0000313" key="3">
    <source>
        <dbReference type="EMBL" id="AWW00378.1"/>
    </source>
</evidence>
<comment type="similarity">
    <text evidence="1 2">Belongs to the outer membrane factor (OMF) (TC 1.B.17) family.</text>
</comment>
<keyword evidence="2" id="KW-0564">Palmitate</keyword>
<keyword evidence="2" id="KW-0449">Lipoprotein</keyword>
<sequence length="465" mass="51344">MKLKLSISILTFGVFLLSACVKPSIYQQPNVNTEDLYRGVESTDSTGIASLEWQQLFTDPILQDLIKTGLAENLNLKIAVERIAAVQATFRESELAFFPSLSAGLSRTENQLSSQAVNFPVGSIRLATSTNTLQLNTSWEADIWGKLKSAKKAAYANLMREDATKRVVQTELIANIANAYYGLLALDKQLMVTEETVLNRKESVESMRALKDASYVTEAEVMQAEANLYSAEVLIPNIKKGIRETENILSFLLGSASSSVRRSSLDTQRAYADLQTGLPAQLLQNRPDVQQAEFALVAAFENVNVAKTYFYPSLTITASGGFNSFDLKDFFNRSIFYNLVGGLAQPIFSKGRNEARLAIAEADQKQAMYGFQQSLLGAGQEVSNALFAYQTAVEREEIRGKEIESLTKAAEYTKELLVYSSNTNYTDVLNSEQALIVSRLNGVNDKLEQLQSVVNLYRALGGGWE</sequence>
<evidence type="ECO:0000256" key="2">
    <source>
        <dbReference type="RuleBase" id="RU362097"/>
    </source>
</evidence>
<dbReference type="Gene3D" id="2.20.200.10">
    <property type="entry name" value="Outer membrane efflux proteins (OEP)"/>
    <property type="match status" value="1"/>
</dbReference>
<dbReference type="PANTHER" id="PTHR30203:SF33">
    <property type="entry name" value="BLR4455 PROTEIN"/>
    <property type="match status" value="1"/>
</dbReference>
<reference evidence="3 4" key="1">
    <citation type="submission" date="2018-05" db="EMBL/GenBank/DDBJ databases">
        <title>Complete genome sequence of Arcticibacterium luteifluviistationis SM1504T, a cytophagaceae bacterium isolated from Arctic surface seawater.</title>
        <authorList>
            <person name="Li Y."/>
            <person name="Qin Q.-L."/>
        </authorList>
    </citation>
    <scope>NUCLEOTIDE SEQUENCE [LARGE SCALE GENOMIC DNA]</scope>
    <source>
        <strain evidence="3 4">SM1504</strain>
    </source>
</reference>
<dbReference type="AlphaFoldDB" id="A0A2Z4GH23"/>
<dbReference type="InterPro" id="IPR010131">
    <property type="entry name" value="MdtP/NodT-like"/>
</dbReference>
<dbReference type="RefSeq" id="WP_111373744.1">
    <property type="nucleotide sequence ID" value="NZ_CP029480.1"/>
</dbReference>
<proteinExistence type="inferred from homology"/>
<dbReference type="GO" id="GO:0015562">
    <property type="term" value="F:efflux transmembrane transporter activity"/>
    <property type="evidence" value="ECO:0007669"/>
    <property type="project" value="InterPro"/>
</dbReference>
<dbReference type="SUPFAM" id="SSF56954">
    <property type="entry name" value="Outer membrane efflux proteins (OEP)"/>
    <property type="match status" value="1"/>
</dbReference>
<organism evidence="3 4">
    <name type="scientific">Arcticibacterium luteifluviistationis</name>
    <dbReference type="NCBI Taxonomy" id="1784714"/>
    <lineage>
        <taxon>Bacteria</taxon>
        <taxon>Pseudomonadati</taxon>
        <taxon>Bacteroidota</taxon>
        <taxon>Cytophagia</taxon>
        <taxon>Cytophagales</taxon>
        <taxon>Leadbetterellaceae</taxon>
        <taxon>Arcticibacterium</taxon>
    </lineage>
</organism>
<dbReference type="OrthoDB" id="9770517at2"/>
<evidence type="ECO:0000256" key="1">
    <source>
        <dbReference type="ARBA" id="ARBA00007613"/>
    </source>
</evidence>
<dbReference type="Proteomes" id="UP000249873">
    <property type="component" value="Chromosome"/>
</dbReference>
<comment type="subcellular location">
    <subcellularLocation>
        <location evidence="2">Cell membrane</location>
        <topology evidence="2">Lipid-anchor</topology>
    </subcellularLocation>
</comment>
<evidence type="ECO:0000313" key="4">
    <source>
        <dbReference type="Proteomes" id="UP000249873"/>
    </source>
</evidence>
<evidence type="ECO:0008006" key="5">
    <source>
        <dbReference type="Google" id="ProtNLM"/>
    </source>
</evidence>
<protein>
    <recommendedName>
        <fullName evidence="5">RND transporter</fullName>
    </recommendedName>
</protein>
<keyword evidence="2" id="KW-0812">Transmembrane</keyword>
<name>A0A2Z4GH23_9BACT</name>